<evidence type="ECO:0000313" key="1">
    <source>
        <dbReference type="EMBL" id="MBF4275465.1"/>
    </source>
</evidence>
<sequence>MKTVNNFEEVASLPMPDSVKATLLEHLIEPFGDEESTKAFWDEVSTTLYLIEESDTDETLDEQAEEDQHFLRFVSNYPEWVLLLNDESCPWLLAVAIVTMEGGGVYCCAPMNSPTFPVVKLADQAES</sequence>
<organism evidence="1 2">
    <name type="scientific">Vibrio anguillarum</name>
    <name type="common">Listonella anguillarum</name>
    <dbReference type="NCBI Taxonomy" id="55601"/>
    <lineage>
        <taxon>Bacteria</taxon>
        <taxon>Pseudomonadati</taxon>
        <taxon>Pseudomonadota</taxon>
        <taxon>Gammaproteobacteria</taxon>
        <taxon>Vibrionales</taxon>
        <taxon>Vibrionaceae</taxon>
        <taxon>Vibrio</taxon>
    </lineage>
</organism>
<comment type="caution">
    <text evidence="1">The sequence shown here is derived from an EMBL/GenBank/DDBJ whole genome shotgun (WGS) entry which is preliminary data.</text>
</comment>
<dbReference type="Proteomes" id="UP000722957">
    <property type="component" value="Unassembled WGS sequence"/>
</dbReference>
<protein>
    <submittedName>
        <fullName evidence="1">Uncharacterized protein</fullName>
    </submittedName>
</protein>
<dbReference type="RefSeq" id="WP_115339308.1">
    <property type="nucleotide sequence ID" value="NZ_JAEOBB010000043.1"/>
</dbReference>
<name>A0ABD4KVL8_VIBAN</name>
<evidence type="ECO:0000313" key="2">
    <source>
        <dbReference type="Proteomes" id="UP000722957"/>
    </source>
</evidence>
<dbReference type="EMBL" id="RDOM01001235">
    <property type="protein sequence ID" value="MBF4275465.1"/>
    <property type="molecule type" value="Genomic_DNA"/>
</dbReference>
<gene>
    <name evidence="1" type="ORF">EAY07_26385</name>
</gene>
<accession>A0ABD4KVL8</accession>
<dbReference type="AlphaFoldDB" id="A0ABD4KVL8"/>
<reference evidence="1 2" key="1">
    <citation type="journal article" date="2021" name="PeerJ">
        <title>Analysis of 44 Vibrio anguillarum genomes reveals high genetic diversity.</title>
        <authorList>
            <person name="Hansen M.J."/>
            <person name="Dalsgaard I."/>
        </authorList>
    </citation>
    <scope>NUCLEOTIDE SEQUENCE [LARGE SCALE GENOMIC DNA]</scope>
    <source>
        <strain evidence="1 2">17-16730-2A</strain>
    </source>
</reference>
<proteinExistence type="predicted"/>